<comment type="caution">
    <text evidence="10">Lacks conserved residue(s) required for the propagation of feature annotation.</text>
</comment>
<dbReference type="HAMAP" id="MF_01453">
    <property type="entry name" value="AddB_type2"/>
    <property type="match status" value="1"/>
</dbReference>
<name>A0A846Z9A1_9LACO</name>
<accession>A0A846Z9A1</accession>
<evidence type="ECO:0000313" key="13">
    <source>
        <dbReference type="EMBL" id="NKZ18307.1"/>
    </source>
</evidence>
<dbReference type="EMBL" id="JAAXPO010000003">
    <property type="protein sequence ID" value="NKZ18307.1"/>
    <property type="molecule type" value="Genomic_DNA"/>
</dbReference>
<evidence type="ECO:0000259" key="12">
    <source>
        <dbReference type="Pfam" id="PF21445"/>
    </source>
</evidence>
<keyword evidence="7 10" id="KW-0067">ATP-binding</keyword>
<comment type="miscellaneous">
    <text evidence="10">Despite having helicase-like domains, this subunit does not have helicase activity.</text>
</comment>
<keyword evidence="1 10" id="KW-0540">Nuclease</keyword>
<evidence type="ECO:0000259" key="11">
    <source>
        <dbReference type="Pfam" id="PF12705"/>
    </source>
</evidence>
<dbReference type="InterPro" id="IPR038726">
    <property type="entry name" value="PDDEXK_AddAB-type"/>
</dbReference>
<organism evidence="13 14">
    <name type="scientific">Leuconostoc holzapfelii</name>
    <dbReference type="NCBI Taxonomy" id="434464"/>
    <lineage>
        <taxon>Bacteria</taxon>
        <taxon>Bacillati</taxon>
        <taxon>Bacillota</taxon>
        <taxon>Bacilli</taxon>
        <taxon>Lactobacillales</taxon>
        <taxon>Lactobacillaceae</taxon>
        <taxon>Leuconostoc</taxon>
    </lineage>
</organism>
<proteinExistence type="inferred from homology"/>
<dbReference type="InterPro" id="IPR014141">
    <property type="entry name" value="DNA_helicase_suRexB"/>
</dbReference>
<evidence type="ECO:0000256" key="6">
    <source>
        <dbReference type="ARBA" id="ARBA00022839"/>
    </source>
</evidence>
<comment type="subunit">
    <text evidence="10">Heterodimer of AddA and RexB.</text>
</comment>
<keyword evidence="3 10" id="KW-0227">DNA damage</keyword>
<dbReference type="RefSeq" id="WP_168676413.1">
    <property type="nucleotide sequence ID" value="NZ_BPKV01000004.1"/>
</dbReference>
<keyword evidence="5 10" id="KW-0347">Helicase</keyword>
<dbReference type="InterPro" id="IPR011604">
    <property type="entry name" value="PDDEXK-like_dom_sf"/>
</dbReference>
<comment type="function">
    <text evidence="10">The heterodimer acts as both an ATP-dependent DNA helicase and an ATP-dependent, dual-direction single-stranded exonuclease. Recognizes the chi site generating a DNA molecule suitable for the initiation of homologous recombination. This subunit has 5' -&gt; 3' nuclease activity but not helicase activity.</text>
</comment>
<dbReference type="Gene3D" id="3.90.320.10">
    <property type="match status" value="1"/>
</dbReference>
<evidence type="ECO:0000256" key="4">
    <source>
        <dbReference type="ARBA" id="ARBA00022801"/>
    </source>
</evidence>
<gene>
    <name evidence="10" type="primary">rexB</name>
    <name evidence="13" type="ORF">HF966_03845</name>
</gene>
<dbReference type="GO" id="GO:0008409">
    <property type="term" value="F:5'-3' exonuclease activity"/>
    <property type="evidence" value="ECO:0007669"/>
    <property type="project" value="UniProtKB-UniRule"/>
</dbReference>
<feature type="domain" description="ATP-dependent helicase/deoxyribonuclease subunit B N-terminal" evidence="12">
    <location>
        <begin position="12"/>
        <end position="281"/>
    </location>
</feature>
<dbReference type="EC" id="3.1.-.-" evidence="10"/>
<evidence type="ECO:0000256" key="7">
    <source>
        <dbReference type="ARBA" id="ARBA00022840"/>
    </source>
</evidence>
<evidence type="ECO:0000256" key="10">
    <source>
        <dbReference type="HAMAP-Rule" id="MF_01453"/>
    </source>
</evidence>
<evidence type="ECO:0000256" key="5">
    <source>
        <dbReference type="ARBA" id="ARBA00022806"/>
    </source>
</evidence>
<dbReference type="AlphaFoldDB" id="A0A846Z9A1"/>
<dbReference type="GO" id="GO:0003690">
    <property type="term" value="F:double-stranded DNA binding"/>
    <property type="evidence" value="ECO:0007669"/>
    <property type="project" value="UniProtKB-UniRule"/>
</dbReference>
<comment type="caution">
    <text evidence="13">The sequence shown here is derived from an EMBL/GenBank/DDBJ whole genome shotgun (WGS) entry which is preliminary data.</text>
</comment>
<keyword evidence="8 10" id="KW-0238">DNA-binding</keyword>
<evidence type="ECO:0000256" key="8">
    <source>
        <dbReference type="ARBA" id="ARBA00023125"/>
    </source>
</evidence>
<sequence>MAVTIYMNQAQTDFRAALLADAKAKLAKDPALTIYYIVPNHIKFDSEVAVLKRLAQLNGFDPANEQYAQSRLQVYSLTRLAWALLKDLPMQQPDLIQETGLFILVSDILREYAAQLPIFARMQAKRGFVAALVTQLVELRASRITPQDLLAILNQTTDDQTFLVQTLSAKLRDLAIVADALAEKMGSDRLTAREILPFLATQLAQDPLSHVAFYFEGFNGFTSAELQVVQQLIWQYPVTLGMLGNADQLGEQQPGDVFYKPMATAQALLYLARQADQMAQVIQPVQKRTLQTTNDQLLTAWTHVGEYRPYQPTQPATAFAVFAAENPIVEIQEVGRRIRRLLLADPSLHLRDILILARDLTPYTDHIPEVMAQLELPYFLDADQKMANHPLVELLLNLLVPTNERLQYHNVMAILKTSLLRPTQDQHLVPEAEFFDAVSYFDNYLYANRPFESRWRNFDQPFALFTVAADEQDDEATLAQADQQINRRIETLRHFILNAFDDLQARFDSAKTIREAATSLVIWLQKYHVTDAIMAQRDAYLAAGDLNRSRQGSEVWQLFTTTLDEFVALDGDHVFDLTEFKTILTAGFSGAKFSGIPNNLDQLTISEAGIVQSNRYRHLFFIGGTRTNLPAQAKTTALINDAERLIVQPALQAGDQAKYLQNTAQQQMAEENLLFYGALASATDSVTLAYPVLDAAGKIADMSPFYQRLVAVFKPTVEKITREPADSTALMTRYTSTPRATLSELVKILPTQHQTAAFKAMQNAIQVTQADRLECVLSAPNYRNQSVTLRPEFVQALFGQQLNVSISQLESYYNNPLAYFLQYGLRLKERLTNELNVAQTGTLYHAVLENVMRALITKNVSLRDMTTGDLMALVTTAMQEQLALPAYQLLASSGKMRATRDNLQAISLRLMTNLQRAARANLSQPQAVEQLFGFPGKSTLPALEFSGQRGKIRVRGKIDRIDRQDPHGEFGTIIDYKSNGKRFDWAQAFDGLQMQLLTYWQAAQVNAEALGLEAIGGAFFAKIATEKRAIADFKGDVNALLAGEVQPDVFKYRGLFVSEENYLDQLETLDAGEAAIFYQLAKKADGALYTNSDFVTADDFGLLLERNSENITRAGDLILNGEFPLIPTQGSLRFTPYADILRFDRSLGDQYRPESPKGKDAILKILQKETDHEHDIHR</sequence>
<dbReference type="GO" id="GO:0016817">
    <property type="term" value="F:hydrolase activity, acting on acid anhydrides"/>
    <property type="evidence" value="ECO:0007669"/>
    <property type="project" value="InterPro"/>
</dbReference>
<dbReference type="GO" id="GO:0005524">
    <property type="term" value="F:ATP binding"/>
    <property type="evidence" value="ECO:0007669"/>
    <property type="project" value="UniProtKB-UniRule"/>
</dbReference>
<dbReference type="InterPro" id="IPR049035">
    <property type="entry name" value="ADDB_N"/>
</dbReference>
<protein>
    <recommendedName>
        <fullName evidence="10">ATP-dependent helicase/deoxyribonuclease subunit B</fullName>
        <ecNumber evidence="10">3.1.-.-</ecNumber>
    </recommendedName>
    <alternativeName>
        <fullName evidence="10">ATP-dependent helicase/nuclease subunit RexB</fullName>
    </alternativeName>
</protein>
<dbReference type="PANTHER" id="PTHR30591:SF1">
    <property type="entry name" value="RECBCD ENZYME SUBUNIT RECC"/>
    <property type="match status" value="1"/>
</dbReference>
<keyword evidence="6 10" id="KW-0269">Exonuclease</keyword>
<dbReference type="GO" id="GO:0004386">
    <property type="term" value="F:helicase activity"/>
    <property type="evidence" value="ECO:0007669"/>
    <property type="project" value="UniProtKB-KW"/>
</dbReference>
<evidence type="ECO:0000256" key="1">
    <source>
        <dbReference type="ARBA" id="ARBA00022722"/>
    </source>
</evidence>
<evidence type="ECO:0000256" key="9">
    <source>
        <dbReference type="ARBA" id="ARBA00023204"/>
    </source>
</evidence>
<dbReference type="GO" id="GO:0000724">
    <property type="term" value="P:double-strand break repair via homologous recombination"/>
    <property type="evidence" value="ECO:0007669"/>
    <property type="project" value="UniProtKB-UniRule"/>
</dbReference>
<dbReference type="SUPFAM" id="SSF52540">
    <property type="entry name" value="P-loop containing nucleoside triphosphate hydrolases"/>
    <property type="match status" value="1"/>
</dbReference>
<dbReference type="Gene3D" id="3.40.50.300">
    <property type="entry name" value="P-loop containing nucleotide triphosphate hydrolases"/>
    <property type="match status" value="4"/>
</dbReference>
<comment type="cofactor">
    <cofactor evidence="10">
        <name>Mg(2+)</name>
        <dbReference type="ChEBI" id="CHEBI:18420"/>
    </cofactor>
</comment>
<keyword evidence="4 10" id="KW-0378">Hydrolase</keyword>
<dbReference type="PANTHER" id="PTHR30591">
    <property type="entry name" value="RECBCD ENZYME SUBUNIT RECC"/>
    <property type="match status" value="1"/>
</dbReference>
<reference evidence="13 14" key="1">
    <citation type="submission" date="2020-04" db="EMBL/GenBank/DDBJ databases">
        <title>MicrobeNet Type strains.</title>
        <authorList>
            <person name="Nicholson A.C."/>
        </authorList>
    </citation>
    <scope>NUCLEOTIDE SEQUENCE [LARGE SCALE GENOMIC DNA]</scope>
    <source>
        <strain evidence="13 14">CCUG 54536</strain>
    </source>
</reference>
<evidence type="ECO:0000256" key="2">
    <source>
        <dbReference type="ARBA" id="ARBA00022741"/>
    </source>
</evidence>
<dbReference type="InterPro" id="IPR027417">
    <property type="entry name" value="P-loop_NTPase"/>
</dbReference>
<keyword evidence="2 10" id="KW-0547">Nucleotide-binding</keyword>
<dbReference type="Proteomes" id="UP000590460">
    <property type="component" value="Unassembled WGS sequence"/>
</dbReference>
<comment type="similarity">
    <text evidence="10">Belongs to the helicase family. AddB/RexB type 2 subfamily.</text>
</comment>
<keyword evidence="9 10" id="KW-0234">DNA repair</keyword>
<feature type="domain" description="PD-(D/E)XK endonuclease-like" evidence="11">
    <location>
        <begin position="804"/>
        <end position="1046"/>
    </location>
</feature>
<evidence type="ECO:0000313" key="14">
    <source>
        <dbReference type="Proteomes" id="UP000590460"/>
    </source>
</evidence>
<evidence type="ECO:0000256" key="3">
    <source>
        <dbReference type="ARBA" id="ARBA00022763"/>
    </source>
</evidence>
<dbReference type="Pfam" id="PF12705">
    <property type="entry name" value="PDDEXK_1"/>
    <property type="match status" value="1"/>
</dbReference>
<dbReference type="Pfam" id="PF21445">
    <property type="entry name" value="ADDB_N"/>
    <property type="match status" value="1"/>
</dbReference>